<dbReference type="Proteomes" id="UP000234462">
    <property type="component" value="Unassembled WGS sequence"/>
</dbReference>
<dbReference type="EMBL" id="FXZM01000003">
    <property type="protein sequence ID" value="SMY11203.1"/>
    <property type="molecule type" value="Genomic_DNA"/>
</dbReference>
<sequence length="85" mass="9499">MGRSRLLESFVASARCIRAWPLLQREDATRMNTCVHESRGATTPDCSAPVSRETEVCRTAVPVVVTDGLVPNPAECERRCRRRRG</sequence>
<evidence type="ECO:0000313" key="1">
    <source>
        <dbReference type="EMBL" id="SMY11203.1"/>
    </source>
</evidence>
<keyword evidence="2" id="KW-1185">Reference proteome</keyword>
<accession>A0A2H1L467</accession>
<dbReference type="RefSeq" id="WP_101587932.1">
    <property type="nucleotide sequence ID" value="NZ_VIUB01000001.1"/>
</dbReference>
<evidence type="ECO:0000313" key="2">
    <source>
        <dbReference type="Proteomes" id="UP000234462"/>
    </source>
</evidence>
<organism evidence="1 2">
    <name type="scientific">Brevibacterium jeotgali</name>
    <dbReference type="NCBI Taxonomy" id="1262550"/>
    <lineage>
        <taxon>Bacteria</taxon>
        <taxon>Bacillati</taxon>
        <taxon>Actinomycetota</taxon>
        <taxon>Actinomycetes</taxon>
        <taxon>Micrococcales</taxon>
        <taxon>Brevibacteriaceae</taxon>
        <taxon>Brevibacterium</taxon>
    </lineage>
</organism>
<reference evidence="2" key="1">
    <citation type="submission" date="2017-03" db="EMBL/GenBank/DDBJ databases">
        <authorList>
            <person name="Monnet C."/>
        </authorList>
    </citation>
    <scope>NUCLEOTIDE SEQUENCE [LARGE SCALE GENOMIC DNA]</scope>
    <source>
        <strain evidence="2">SJ5-8</strain>
    </source>
</reference>
<proteinExistence type="predicted"/>
<gene>
    <name evidence="1" type="ORF">BJEO58_00786</name>
</gene>
<dbReference type="AlphaFoldDB" id="A0A2H1L467"/>
<name>A0A2H1L467_9MICO</name>
<protein>
    <submittedName>
        <fullName evidence="1">Uncharacterized protein</fullName>
    </submittedName>
</protein>